<gene>
    <name evidence="1" type="ORF">METZ01_LOCUS346491</name>
</gene>
<feature type="non-terminal residue" evidence="1">
    <location>
        <position position="1"/>
    </location>
</feature>
<sequence length="76" mass="8654">NDHKVHYESLVDSRRLDEQVVAQLSVSLPLEAGDNTVSVIVRETDTLVSRKVFTVYRTAKDTMANRDVENGSRRHQ</sequence>
<name>A0A382R923_9ZZZZ</name>
<evidence type="ECO:0000313" key="1">
    <source>
        <dbReference type="EMBL" id="SVC93637.1"/>
    </source>
</evidence>
<organism evidence="1">
    <name type="scientific">marine metagenome</name>
    <dbReference type="NCBI Taxonomy" id="408172"/>
    <lineage>
        <taxon>unclassified sequences</taxon>
        <taxon>metagenomes</taxon>
        <taxon>ecological metagenomes</taxon>
    </lineage>
</organism>
<dbReference type="AlphaFoldDB" id="A0A382R923"/>
<reference evidence="1" key="1">
    <citation type="submission" date="2018-05" db="EMBL/GenBank/DDBJ databases">
        <authorList>
            <person name="Lanie J.A."/>
            <person name="Ng W.-L."/>
            <person name="Kazmierczak K.M."/>
            <person name="Andrzejewski T.M."/>
            <person name="Davidsen T.M."/>
            <person name="Wayne K.J."/>
            <person name="Tettelin H."/>
            <person name="Glass J.I."/>
            <person name="Rusch D."/>
            <person name="Podicherti R."/>
            <person name="Tsui H.-C.T."/>
            <person name="Winkler M.E."/>
        </authorList>
    </citation>
    <scope>NUCLEOTIDE SEQUENCE</scope>
</reference>
<dbReference type="EMBL" id="UINC01119653">
    <property type="protein sequence ID" value="SVC93637.1"/>
    <property type="molecule type" value="Genomic_DNA"/>
</dbReference>
<proteinExistence type="predicted"/>
<accession>A0A382R923</accession>
<protein>
    <submittedName>
        <fullName evidence="1">Uncharacterized protein</fullName>
    </submittedName>
</protein>